<dbReference type="PANTHER" id="PTHR14187:SF82">
    <property type="entry name" value="FAMILY CHAPERONE, PUTATIVE (AFU_ORTHOLOGUE AFUA_7G08575)-RELATED"/>
    <property type="match status" value="1"/>
</dbReference>
<organism evidence="3 4">
    <name type="scientific">Cladonia borealis</name>
    <dbReference type="NCBI Taxonomy" id="184061"/>
    <lineage>
        <taxon>Eukaryota</taxon>
        <taxon>Fungi</taxon>
        <taxon>Dikarya</taxon>
        <taxon>Ascomycota</taxon>
        <taxon>Pezizomycotina</taxon>
        <taxon>Lecanoromycetes</taxon>
        <taxon>OSLEUM clade</taxon>
        <taxon>Lecanoromycetidae</taxon>
        <taxon>Lecanorales</taxon>
        <taxon>Lecanorineae</taxon>
        <taxon>Cladoniaceae</taxon>
        <taxon>Cladonia</taxon>
    </lineage>
</organism>
<keyword evidence="2" id="KW-0067">ATP-binding</keyword>
<sequence length="582" mass="64789">MSFADFLSTLSLEEQTSDRAIVVAVDFGTTYSGLAWAQTRRPDVQDTIKQWPIGASDGLEGKTSDKVPTELRYKELDEGYEWGFQISDEGPRHQWFKLDLDPSQRGGVSDLARRFPARNAEPPGYTSNARKLVTDYLTALRQHADHFLRLKLPQAAMRSTAIEYIITTPAVWSPAAQAATRECAEKAGMGPRNQIQIISEPEAAATYALDALDPHDVKVDDTFVLCDAGGGTVDLISYTVSQLRPMLKIEEAASGTGGLCGSTYLNRIFEQFLIAKFGQNEGWEDDASKRFEEVKRRFTGDPNESFTIPVPGLVNNRQQGVQRNKFSLKGDEIIQIFSPVLAEIFALVKGQISSTKRKVKAVILVGGFGESEYLRKTLRAAVGSRIQILVAPNSWTAVVRGALMKGLVRAAPTIERIKVGSRSARKHYGYEVFDEFDASEGHLASKCKWDSYAGAQMSYVMRWIIKKGEPVKEDAPAKFSLYVIRLVAEGPPSHIREDIMVCEDLEDKGAPVYRDSGVKELVKLDIDLSTIPEETLDRDRGNDGKLYYRCDYEIQVTHCSASTKYALVYKGIKYNTVEAEYV</sequence>
<dbReference type="CDD" id="cd10170">
    <property type="entry name" value="ASKHA_NBD_HSP70"/>
    <property type="match status" value="1"/>
</dbReference>
<dbReference type="Gene3D" id="3.30.420.40">
    <property type="match status" value="2"/>
</dbReference>
<evidence type="ECO:0000313" key="4">
    <source>
        <dbReference type="Proteomes" id="UP001166286"/>
    </source>
</evidence>
<keyword evidence="1" id="KW-0547">Nucleotide-binding</keyword>
<dbReference type="Pfam" id="PF00012">
    <property type="entry name" value="HSP70"/>
    <property type="match status" value="1"/>
</dbReference>
<proteinExistence type="predicted"/>
<evidence type="ECO:0000313" key="3">
    <source>
        <dbReference type="EMBL" id="KAK0515978.1"/>
    </source>
</evidence>
<reference evidence="3" key="1">
    <citation type="submission" date="2023-03" db="EMBL/GenBank/DDBJ databases">
        <title>Complete genome of Cladonia borealis.</title>
        <authorList>
            <person name="Park H."/>
        </authorList>
    </citation>
    <scope>NUCLEOTIDE SEQUENCE</scope>
    <source>
        <strain evidence="3">ANT050790</strain>
    </source>
</reference>
<dbReference type="Gene3D" id="3.90.640.10">
    <property type="entry name" value="Actin, Chain A, domain 4"/>
    <property type="match status" value="1"/>
</dbReference>
<dbReference type="SUPFAM" id="SSF53067">
    <property type="entry name" value="Actin-like ATPase domain"/>
    <property type="match status" value="2"/>
</dbReference>
<protein>
    <recommendedName>
        <fullName evidence="5">Actin-like ATPase domain-containing protein</fullName>
    </recommendedName>
</protein>
<dbReference type="PANTHER" id="PTHR14187">
    <property type="entry name" value="ALPHA KINASE/ELONGATION FACTOR 2 KINASE"/>
    <property type="match status" value="1"/>
</dbReference>
<dbReference type="GO" id="GO:0005524">
    <property type="term" value="F:ATP binding"/>
    <property type="evidence" value="ECO:0007669"/>
    <property type="project" value="UniProtKB-KW"/>
</dbReference>
<dbReference type="PRINTS" id="PR00301">
    <property type="entry name" value="HEATSHOCK70"/>
</dbReference>
<name>A0AA39R9W0_9LECA</name>
<dbReference type="Proteomes" id="UP001166286">
    <property type="component" value="Unassembled WGS sequence"/>
</dbReference>
<dbReference type="AlphaFoldDB" id="A0AA39R9W0"/>
<dbReference type="GO" id="GO:0140662">
    <property type="term" value="F:ATP-dependent protein folding chaperone"/>
    <property type="evidence" value="ECO:0007669"/>
    <property type="project" value="InterPro"/>
</dbReference>
<accession>A0AA39R9W0</accession>
<keyword evidence="4" id="KW-1185">Reference proteome</keyword>
<dbReference type="InterPro" id="IPR043129">
    <property type="entry name" value="ATPase_NBD"/>
</dbReference>
<gene>
    <name evidence="3" type="ORF">JMJ35_002012</name>
</gene>
<dbReference type="InterPro" id="IPR013126">
    <property type="entry name" value="Hsp_70_fam"/>
</dbReference>
<evidence type="ECO:0000256" key="2">
    <source>
        <dbReference type="ARBA" id="ARBA00022840"/>
    </source>
</evidence>
<evidence type="ECO:0008006" key="5">
    <source>
        <dbReference type="Google" id="ProtNLM"/>
    </source>
</evidence>
<dbReference type="EMBL" id="JAFEKC020000003">
    <property type="protein sequence ID" value="KAK0515978.1"/>
    <property type="molecule type" value="Genomic_DNA"/>
</dbReference>
<comment type="caution">
    <text evidence="3">The sequence shown here is derived from an EMBL/GenBank/DDBJ whole genome shotgun (WGS) entry which is preliminary data.</text>
</comment>
<evidence type="ECO:0000256" key="1">
    <source>
        <dbReference type="ARBA" id="ARBA00022741"/>
    </source>
</evidence>